<dbReference type="Proteomes" id="UP001496627">
    <property type="component" value="Unassembled WGS sequence"/>
</dbReference>
<name>A0ABV0M1U4_9HYPH</name>
<dbReference type="EMBL" id="JBEAAL010000007">
    <property type="protein sequence ID" value="MEQ1405648.1"/>
    <property type="molecule type" value="Genomic_DNA"/>
</dbReference>
<keyword evidence="2" id="KW-1185">Reference proteome</keyword>
<sequence>MKDTFHDTKVVQAVAPAVLSANQNGAVIDLRGFDSALFVINTGAIDAAGAFGLKLQESDTTTSGDFTDVAPEDQLGTLPTTLEANSAYRIGYIGSKRKSYVRVVATKTGGTSLALGVVAVLGHPHVAPVA</sequence>
<evidence type="ECO:0000313" key="2">
    <source>
        <dbReference type="Proteomes" id="UP001496627"/>
    </source>
</evidence>
<protein>
    <recommendedName>
        <fullName evidence="3">Phage protein</fullName>
    </recommendedName>
</protein>
<dbReference type="RefSeq" id="WP_348862959.1">
    <property type="nucleotide sequence ID" value="NZ_JBEAAL010000007.1"/>
</dbReference>
<proteinExistence type="predicted"/>
<reference evidence="1 2" key="1">
    <citation type="submission" date="2024-05" db="EMBL/GenBank/DDBJ databases">
        <title>Neorhizobium sp. Rsf11, a plant growth promoting and heavy metal resistant PAH-degrader.</title>
        <authorList>
            <person name="Golubev S.N."/>
            <person name="Muratova A.Y."/>
            <person name="Markelova M.I."/>
        </authorList>
    </citation>
    <scope>NUCLEOTIDE SEQUENCE [LARGE SCALE GENOMIC DNA]</scope>
    <source>
        <strain evidence="1 2">Rsf11</strain>
    </source>
</reference>
<comment type="caution">
    <text evidence="1">The sequence shown here is derived from an EMBL/GenBank/DDBJ whole genome shotgun (WGS) entry which is preliminary data.</text>
</comment>
<evidence type="ECO:0000313" key="1">
    <source>
        <dbReference type="EMBL" id="MEQ1405648.1"/>
    </source>
</evidence>
<accession>A0ABV0M1U4</accession>
<evidence type="ECO:0008006" key="3">
    <source>
        <dbReference type="Google" id="ProtNLM"/>
    </source>
</evidence>
<gene>
    <name evidence="1" type="ORF">ABK249_11955</name>
</gene>
<organism evidence="1 2">
    <name type="scientific">Neorhizobium phenanthreniclasticum</name>
    <dbReference type="NCBI Taxonomy" id="3157917"/>
    <lineage>
        <taxon>Bacteria</taxon>
        <taxon>Pseudomonadati</taxon>
        <taxon>Pseudomonadota</taxon>
        <taxon>Alphaproteobacteria</taxon>
        <taxon>Hyphomicrobiales</taxon>
        <taxon>Rhizobiaceae</taxon>
        <taxon>Rhizobium/Agrobacterium group</taxon>
        <taxon>Neorhizobium</taxon>
    </lineage>
</organism>